<keyword evidence="1 7" id="KW-0812">Transmembrane</keyword>
<organism evidence="8 9">
    <name type="scientific">Clitoria ternatea</name>
    <name type="common">Butterfly pea</name>
    <dbReference type="NCBI Taxonomy" id="43366"/>
    <lineage>
        <taxon>Eukaryota</taxon>
        <taxon>Viridiplantae</taxon>
        <taxon>Streptophyta</taxon>
        <taxon>Embryophyta</taxon>
        <taxon>Tracheophyta</taxon>
        <taxon>Spermatophyta</taxon>
        <taxon>Magnoliopsida</taxon>
        <taxon>eudicotyledons</taxon>
        <taxon>Gunneridae</taxon>
        <taxon>Pentapetalae</taxon>
        <taxon>rosids</taxon>
        <taxon>fabids</taxon>
        <taxon>Fabales</taxon>
        <taxon>Fabaceae</taxon>
        <taxon>Papilionoideae</taxon>
        <taxon>50 kb inversion clade</taxon>
        <taxon>NPAAA clade</taxon>
        <taxon>indigoferoid/millettioid clade</taxon>
        <taxon>Phaseoleae</taxon>
        <taxon>Clitoria</taxon>
    </lineage>
</organism>
<comment type="caution">
    <text evidence="8">The sequence shown here is derived from an EMBL/GenBank/DDBJ whole genome shotgun (WGS) entry which is preliminary data.</text>
</comment>
<dbReference type="PANTHER" id="PTHR46084">
    <property type="entry name" value="PROTEIN MALE DISCOVERER 2"/>
    <property type="match status" value="1"/>
</dbReference>
<dbReference type="Gene3D" id="1.10.510.10">
    <property type="entry name" value="Transferase(Phosphotransferase) domain 1"/>
    <property type="match status" value="2"/>
</dbReference>
<keyword evidence="4 7" id="KW-0472">Membrane</keyword>
<protein>
    <recommendedName>
        <fullName evidence="10">Protein kinase domain-containing protein</fullName>
    </recommendedName>
</protein>
<dbReference type="EMBL" id="JAYKXN010000003">
    <property type="protein sequence ID" value="KAK7300902.1"/>
    <property type="molecule type" value="Genomic_DNA"/>
</dbReference>
<keyword evidence="3 7" id="KW-1133">Transmembrane helix</keyword>
<evidence type="ECO:0000256" key="3">
    <source>
        <dbReference type="ARBA" id="ARBA00022989"/>
    </source>
</evidence>
<keyword evidence="9" id="KW-1185">Reference proteome</keyword>
<accession>A0AAN9PKS3</accession>
<evidence type="ECO:0000256" key="1">
    <source>
        <dbReference type="ARBA" id="ARBA00022692"/>
    </source>
</evidence>
<comment type="subcellular location">
    <subcellularLocation>
        <location evidence="5">Endomembrane system</location>
        <topology evidence="5">Single-pass type I membrane protein</topology>
    </subcellularLocation>
</comment>
<dbReference type="Proteomes" id="UP001359559">
    <property type="component" value="Unassembled WGS sequence"/>
</dbReference>
<evidence type="ECO:0000256" key="2">
    <source>
        <dbReference type="ARBA" id="ARBA00022729"/>
    </source>
</evidence>
<evidence type="ECO:0008006" key="10">
    <source>
        <dbReference type="Google" id="ProtNLM"/>
    </source>
</evidence>
<evidence type="ECO:0000313" key="8">
    <source>
        <dbReference type="EMBL" id="KAK7300902.1"/>
    </source>
</evidence>
<keyword evidence="2" id="KW-0732">Signal</keyword>
<reference evidence="8 9" key="1">
    <citation type="submission" date="2024-01" db="EMBL/GenBank/DDBJ databases">
        <title>The genomes of 5 underutilized Papilionoideae crops provide insights into root nodulation and disease resistance.</title>
        <authorList>
            <person name="Yuan L."/>
        </authorList>
    </citation>
    <scope>NUCLEOTIDE SEQUENCE [LARGE SCALE GENOMIC DNA]</scope>
    <source>
        <strain evidence="8">LY-2023</strain>
        <tissue evidence="8">Leaf</tissue>
    </source>
</reference>
<dbReference type="PANTHER" id="PTHR46084:SF14">
    <property type="entry name" value="PROTEIN KINASE DOMAIN-CONTAINING PROTEIN"/>
    <property type="match status" value="1"/>
</dbReference>
<proteinExistence type="predicted"/>
<evidence type="ECO:0000256" key="4">
    <source>
        <dbReference type="ARBA" id="ARBA00023136"/>
    </source>
</evidence>
<dbReference type="SUPFAM" id="SSF56112">
    <property type="entry name" value="Protein kinase-like (PK-like)"/>
    <property type="match status" value="1"/>
</dbReference>
<feature type="region of interest" description="Disordered" evidence="6">
    <location>
        <begin position="1"/>
        <end position="23"/>
    </location>
</feature>
<evidence type="ECO:0000256" key="7">
    <source>
        <dbReference type="SAM" id="Phobius"/>
    </source>
</evidence>
<evidence type="ECO:0000256" key="5">
    <source>
        <dbReference type="ARBA" id="ARBA00046288"/>
    </source>
</evidence>
<dbReference type="AlphaFoldDB" id="A0AAN9PKS3"/>
<feature type="compositionally biased region" description="Polar residues" evidence="6">
    <location>
        <begin position="13"/>
        <end position="23"/>
    </location>
</feature>
<evidence type="ECO:0000313" key="9">
    <source>
        <dbReference type="Proteomes" id="UP001359559"/>
    </source>
</evidence>
<dbReference type="GO" id="GO:0012505">
    <property type="term" value="C:endomembrane system"/>
    <property type="evidence" value="ECO:0007669"/>
    <property type="project" value="UniProtKB-SubCell"/>
</dbReference>
<gene>
    <name evidence="8" type="ORF">RJT34_11753</name>
</gene>
<dbReference type="InterPro" id="IPR011009">
    <property type="entry name" value="Kinase-like_dom_sf"/>
</dbReference>
<feature type="transmembrane region" description="Helical" evidence="7">
    <location>
        <begin position="33"/>
        <end position="56"/>
    </location>
</feature>
<sequence length="259" mass="29045">MSTPPQFDWVSEPSPSFSNQRNTNISNPMHHSMIIWSAIGGFSFLILVSAITFVSFHSRKVVTIKPWSSGLSGQLQKALGTLSSGVEIAVASETRLVKKDGSSIPKQVREAELDWRMRIRIAIGIAYCLEHMHELKPLIIHRNLQSSSIYLTEDYAAEISDPSFWSDIVASRNGLGSRICMERKPLRVVLDPRLNSPQEEIEEWSGVIRNCVHSNPEKRPTMRQVTARLKKVSAMGPDGANPKSSPLWWTEMEIMSSDS</sequence>
<name>A0AAN9PKS3_CLITE</name>
<evidence type="ECO:0000256" key="6">
    <source>
        <dbReference type="SAM" id="MobiDB-lite"/>
    </source>
</evidence>